<organism evidence="1 2">
    <name type="scientific">Nephila pilipes</name>
    <name type="common">Giant wood spider</name>
    <name type="synonym">Nephila maculata</name>
    <dbReference type="NCBI Taxonomy" id="299642"/>
    <lineage>
        <taxon>Eukaryota</taxon>
        <taxon>Metazoa</taxon>
        <taxon>Ecdysozoa</taxon>
        <taxon>Arthropoda</taxon>
        <taxon>Chelicerata</taxon>
        <taxon>Arachnida</taxon>
        <taxon>Araneae</taxon>
        <taxon>Araneomorphae</taxon>
        <taxon>Entelegynae</taxon>
        <taxon>Araneoidea</taxon>
        <taxon>Nephilidae</taxon>
        <taxon>Nephila</taxon>
    </lineage>
</organism>
<keyword evidence="2" id="KW-1185">Reference proteome</keyword>
<proteinExistence type="predicted"/>
<dbReference type="EMBL" id="BMAW01033163">
    <property type="protein sequence ID" value="GFU28994.1"/>
    <property type="molecule type" value="Genomic_DNA"/>
</dbReference>
<comment type="caution">
    <text evidence="1">The sequence shown here is derived from an EMBL/GenBank/DDBJ whole genome shotgun (WGS) entry which is preliminary data.</text>
</comment>
<accession>A0A8X6UJX9</accession>
<evidence type="ECO:0000313" key="1">
    <source>
        <dbReference type="EMBL" id="GFU28994.1"/>
    </source>
</evidence>
<dbReference type="OrthoDB" id="6429785at2759"/>
<name>A0A8X6UJX9_NEPPI</name>
<reference evidence="1" key="1">
    <citation type="submission" date="2020-08" db="EMBL/GenBank/DDBJ databases">
        <title>Multicomponent nature underlies the extraordinary mechanical properties of spider dragline silk.</title>
        <authorList>
            <person name="Kono N."/>
            <person name="Nakamura H."/>
            <person name="Mori M."/>
            <person name="Yoshida Y."/>
            <person name="Ohtoshi R."/>
            <person name="Malay A.D."/>
            <person name="Moran D.A.P."/>
            <person name="Tomita M."/>
            <person name="Numata K."/>
            <person name="Arakawa K."/>
        </authorList>
    </citation>
    <scope>NUCLEOTIDE SEQUENCE</scope>
</reference>
<dbReference type="Proteomes" id="UP000887013">
    <property type="component" value="Unassembled WGS sequence"/>
</dbReference>
<sequence>MYLPLHSAELKTKRIFKQPFHHATSLADDDKYWSVLWGFRCVPDSSHSATMAMFRLLTGHDCLSAYLFRFNIINLPICVLCDFGQAMTTSRVDEYSSFKLYCKKILESSWLNHIMFNGLVFV</sequence>
<dbReference type="AlphaFoldDB" id="A0A8X6UJX9"/>
<evidence type="ECO:0000313" key="2">
    <source>
        <dbReference type="Proteomes" id="UP000887013"/>
    </source>
</evidence>
<gene>
    <name evidence="1" type="primary">X975_11437</name>
    <name evidence="1" type="ORF">NPIL_663991</name>
</gene>
<protein>
    <submittedName>
        <fullName evidence="1">Uncharacterized protein</fullName>
    </submittedName>
</protein>